<dbReference type="InterPro" id="IPR051825">
    <property type="entry name" value="SRCIN1"/>
</dbReference>
<evidence type="ECO:0000259" key="3">
    <source>
        <dbReference type="SMART" id="SM00806"/>
    </source>
</evidence>
<dbReference type="PANTHER" id="PTHR22741:SF10">
    <property type="entry name" value="COILED-COIL DOMAIN-CONTAINING PROTEIN CG32809"/>
    <property type="match status" value="1"/>
</dbReference>
<feature type="compositionally biased region" description="Polar residues" evidence="2">
    <location>
        <begin position="159"/>
        <end position="170"/>
    </location>
</feature>
<evidence type="ECO:0000313" key="4">
    <source>
        <dbReference type="EMBL" id="ODV85298.1"/>
    </source>
</evidence>
<dbReference type="PANTHER" id="PTHR22741">
    <property type="entry name" value="P140CAP/SNIP-RELATED"/>
    <property type="match status" value="1"/>
</dbReference>
<feature type="region of interest" description="Disordered" evidence="2">
    <location>
        <begin position="1"/>
        <end position="24"/>
    </location>
</feature>
<gene>
    <name evidence="4" type="ORF">CANARDRAFT_7939</name>
</gene>
<feature type="domain" description="Actin interacting protein 3 C-terminal" evidence="3">
    <location>
        <begin position="299"/>
        <end position="712"/>
    </location>
</feature>
<evidence type="ECO:0000256" key="2">
    <source>
        <dbReference type="SAM" id="MobiDB-lite"/>
    </source>
</evidence>
<dbReference type="InterPro" id="IPR022782">
    <property type="entry name" value="AIP3-like_C"/>
</dbReference>
<dbReference type="STRING" id="983967.A0A1E4T0P0"/>
<feature type="region of interest" description="Disordered" evidence="2">
    <location>
        <begin position="141"/>
        <end position="195"/>
    </location>
</feature>
<reference evidence="5" key="1">
    <citation type="submission" date="2016-04" db="EMBL/GenBank/DDBJ databases">
        <title>Comparative genomics of biotechnologically important yeasts.</title>
        <authorList>
            <consortium name="DOE Joint Genome Institute"/>
            <person name="Riley R."/>
            <person name="Haridas S."/>
            <person name="Wolfe K.H."/>
            <person name="Lopes M.R."/>
            <person name="Hittinger C.T."/>
            <person name="Goker M."/>
            <person name="Salamov A."/>
            <person name="Wisecaver J."/>
            <person name="Long T.M."/>
            <person name="Aerts A.L."/>
            <person name="Barry K."/>
            <person name="Choi C."/>
            <person name="Clum A."/>
            <person name="Coughlan A.Y."/>
            <person name="Deshpande S."/>
            <person name="Douglass A.P."/>
            <person name="Hanson S.J."/>
            <person name="Klenk H.-P."/>
            <person name="Labutti K."/>
            <person name="Lapidus A."/>
            <person name="Lindquist E."/>
            <person name="Lipzen A."/>
            <person name="Meier-Kolthoff J.P."/>
            <person name="Ohm R.A."/>
            <person name="Otillar R.P."/>
            <person name="Pangilinan J."/>
            <person name="Peng Y."/>
            <person name="Rokas A."/>
            <person name="Rosa C.A."/>
            <person name="Scheuner C."/>
            <person name="Sibirny A.A."/>
            <person name="Slot J.C."/>
            <person name="Stielow J.B."/>
            <person name="Sun H."/>
            <person name="Kurtzman C.P."/>
            <person name="Blackwell M."/>
            <person name="Grigoriev I.V."/>
            <person name="Jeffries T.W."/>
        </authorList>
    </citation>
    <scope>NUCLEOTIDE SEQUENCE [LARGE SCALE GENOMIC DNA]</scope>
    <source>
        <strain evidence="5">NRRL YB-2248</strain>
    </source>
</reference>
<feature type="compositionally biased region" description="Polar residues" evidence="2">
    <location>
        <begin position="1"/>
        <end position="15"/>
    </location>
</feature>
<dbReference type="AlphaFoldDB" id="A0A1E4T0P0"/>
<evidence type="ECO:0000256" key="1">
    <source>
        <dbReference type="ARBA" id="ARBA00023054"/>
    </source>
</evidence>
<dbReference type="OrthoDB" id="783096at2759"/>
<dbReference type="GO" id="GO:0005519">
    <property type="term" value="F:cytoskeletal regulatory protein binding"/>
    <property type="evidence" value="ECO:0007669"/>
    <property type="project" value="InterPro"/>
</dbReference>
<dbReference type="Gene3D" id="1.20.58.1540">
    <property type="entry name" value="Actin interacting protein 3, C-terminal domain"/>
    <property type="match status" value="1"/>
</dbReference>
<dbReference type="GO" id="GO:0005737">
    <property type="term" value="C:cytoplasm"/>
    <property type="evidence" value="ECO:0007669"/>
    <property type="project" value="TreeGrafter"/>
</dbReference>
<dbReference type="Proteomes" id="UP000094801">
    <property type="component" value="Unassembled WGS sequence"/>
</dbReference>
<feature type="compositionally biased region" description="Basic and acidic residues" evidence="2">
    <location>
        <begin position="142"/>
        <end position="152"/>
    </location>
</feature>
<dbReference type="Pfam" id="PF03915">
    <property type="entry name" value="AIP3"/>
    <property type="match status" value="1"/>
</dbReference>
<dbReference type="InterPro" id="IPR056279">
    <property type="entry name" value="Aip3p_Bud6_N"/>
</dbReference>
<keyword evidence="1" id="KW-0175">Coiled coil</keyword>
<feature type="compositionally biased region" description="Low complexity" evidence="2">
    <location>
        <begin position="182"/>
        <end position="191"/>
    </location>
</feature>
<organism evidence="4 5">
    <name type="scientific">[Candida] arabinofermentans NRRL YB-2248</name>
    <dbReference type="NCBI Taxonomy" id="983967"/>
    <lineage>
        <taxon>Eukaryota</taxon>
        <taxon>Fungi</taxon>
        <taxon>Dikarya</taxon>
        <taxon>Ascomycota</taxon>
        <taxon>Saccharomycotina</taxon>
        <taxon>Pichiomycetes</taxon>
        <taxon>Pichiales</taxon>
        <taxon>Pichiaceae</taxon>
        <taxon>Ogataea</taxon>
        <taxon>Ogataea/Candida clade</taxon>
    </lineage>
</organism>
<dbReference type="InterPro" id="IPR005613">
    <property type="entry name" value="AIP3_C"/>
</dbReference>
<name>A0A1E4T0P0_9ASCO</name>
<sequence length="722" mass="79828">MSNSPSGNTTPNQPLRSPMKKSRSNVATISSTTAQLLTSTKALLQSLTSWANQAASISEVSAKFVQVGDDFKALRKSYVAEGVEISDVKDIPNLLRQILEESLVLEPSQETLDLFLPKVGHIVAELMKTLKEKQLEYQAIQDARKGSERERSVSGPAATPNSSTDVSPRISSVKRDSATTDSISRLQNNNSLRRRASKRFSAYQTSKILSMNAASSPIPMDAGQFSIHNKTPGSPLQQEVSNNIKQSEIVQQLSSPKFEATTMNTTSKKPLPPIDQGNSFLDDVTVPTSSNKNQLSTVFLKLGNKVKKVEIKLPTSVANLRVLFTQKFGFSPSGSTSPPIYIQEGNNGIAYELEDVNEIKPNDILSLYEPDIASIVVKHMESQIDLLKDEMAKMEQSLITRIDKISTIPRIMSRSPSELGKLNEVAKEVAPASITSVAASDIEDLKFELSKARQAQTSAKQKVTSSINEVVSLIQQFQSIGLSPTGVISNPYMEHCKSKVSGDCENLVTKIDDLQDVIETLKLDISKRGSKPTQKQILFVQKELGSTKSSLVNLTKYMTTERKNWNARWQSELTAVLEEQEFFKEQETIIQLLEEDLSSADETYTLIVKCCEEMEKNPKAAKPSGPNLPIPDPSISTTDMRDALLSEVRMLKPDHDGRVEAIMKAEKIREKEKELLSADVFEEELGQFVGNEKLKKSGGIDEIERKRQMQNEANLKGQFGAI</sequence>
<keyword evidence="5" id="KW-1185">Reference proteome</keyword>
<proteinExistence type="predicted"/>
<dbReference type="GO" id="GO:0051286">
    <property type="term" value="C:cell tip"/>
    <property type="evidence" value="ECO:0007669"/>
    <property type="project" value="TreeGrafter"/>
</dbReference>
<dbReference type="Pfam" id="PF23153">
    <property type="entry name" value="Aip3p_Bud6_N"/>
    <property type="match status" value="1"/>
</dbReference>
<dbReference type="GO" id="GO:0030010">
    <property type="term" value="P:establishment of cell polarity"/>
    <property type="evidence" value="ECO:0007669"/>
    <property type="project" value="TreeGrafter"/>
</dbReference>
<dbReference type="SMART" id="SM00806">
    <property type="entry name" value="AIP3"/>
    <property type="match status" value="1"/>
</dbReference>
<dbReference type="EMBL" id="KV453853">
    <property type="protein sequence ID" value="ODV85298.1"/>
    <property type="molecule type" value="Genomic_DNA"/>
</dbReference>
<protein>
    <recommendedName>
        <fullName evidence="3">Actin interacting protein 3 C-terminal domain-containing protein</fullName>
    </recommendedName>
</protein>
<evidence type="ECO:0000313" key="5">
    <source>
        <dbReference type="Proteomes" id="UP000094801"/>
    </source>
</evidence>
<accession>A0A1E4T0P0</accession>